<comment type="subcellular location">
    <subcellularLocation>
        <location evidence="8">Cytoplasm</location>
    </subcellularLocation>
</comment>
<organism evidence="10 11">
    <name type="scientific">Candidatus Ozemobacter sibiricus</name>
    <dbReference type="NCBI Taxonomy" id="2268124"/>
    <lineage>
        <taxon>Bacteria</taxon>
        <taxon>Candidatus Ozemobacteria</taxon>
        <taxon>Candidatus Ozemobacterales</taxon>
        <taxon>Candidatus Ozemobacteraceae</taxon>
        <taxon>Candidatus Ozemobacter</taxon>
    </lineage>
</organism>
<comment type="catalytic activity">
    <reaction evidence="7 8">
        <text>(2S,6S)-2,6-diaminopimelate = meso-2,6-diaminopimelate</text>
        <dbReference type="Rhea" id="RHEA:15393"/>
        <dbReference type="ChEBI" id="CHEBI:57609"/>
        <dbReference type="ChEBI" id="CHEBI:57791"/>
        <dbReference type="EC" id="5.1.1.7"/>
    </reaction>
</comment>
<dbReference type="Pfam" id="PF01678">
    <property type="entry name" value="DAP_epimerase"/>
    <property type="match status" value="2"/>
</dbReference>
<feature type="active site" description="Proton donor" evidence="8">
    <location>
        <position position="76"/>
    </location>
</feature>
<dbReference type="EC" id="5.1.1.7" evidence="3 8"/>
<sequence length="290" mass="31864">MFGFHKMHGLGNHFIFFDEMGHDLSVLKRPKVLRLLCDPGRGLAGDGVIFIQSPRDPAHHCRMQMFNTDGTEAEMCGNAIRGVAHLYKTHHLGHEPVLIETLSGVKEVRSEAVRDGMCFYRVEMGKPTFDLVSTGELLPPGDCKPLHWQGETLEPVYVNVGNPHAMLFLSSPLTQDEMIALGAWLETHPNHPRRINVEFVEVLSPHEAKVTVWERGCGMTQACGTGATAVTAAGIKRGKLTSPVTIHMPGGDLIITQDERGVMFMTGPIQEVAAGQLSPSFLHCLTRLEA</sequence>
<dbReference type="NCBIfam" id="TIGR00652">
    <property type="entry name" value="DapF"/>
    <property type="match status" value="1"/>
</dbReference>
<feature type="site" description="Could be important to modulate the pK values of the two catalytic cysteine residues" evidence="8">
    <location>
        <position position="164"/>
    </location>
</feature>
<dbReference type="GO" id="GO:0008837">
    <property type="term" value="F:diaminopimelate epimerase activity"/>
    <property type="evidence" value="ECO:0007669"/>
    <property type="project" value="UniProtKB-UniRule"/>
</dbReference>
<evidence type="ECO:0000256" key="7">
    <source>
        <dbReference type="ARBA" id="ARBA00051712"/>
    </source>
</evidence>
<comment type="subunit">
    <text evidence="8">Homodimer.</text>
</comment>
<evidence type="ECO:0000256" key="4">
    <source>
        <dbReference type="ARBA" id="ARBA00022605"/>
    </source>
</evidence>
<feature type="binding site" evidence="8">
    <location>
        <position position="196"/>
    </location>
    <ligand>
        <name>substrate</name>
    </ligand>
</feature>
<dbReference type="GO" id="GO:0005829">
    <property type="term" value="C:cytosol"/>
    <property type="evidence" value="ECO:0007669"/>
    <property type="project" value="TreeGrafter"/>
</dbReference>
<keyword evidence="5 8" id="KW-0457">Lysine biosynthesis</keyword>
<comment type="function">
    <text evidence="8">Catalyzes the stereoinversion of LL-2,6-diaminopimelate (L,L-DAP) to meso-diaminopimelate (meso-DAP), a precursor of L-lysine and an essential component of the bacterial peptidoglycan.</text>
</comment>
<dbReference type="AlphaFoldDB" id="A0A367ZPJ7"/>
<dbReference type="Proteomes" id="UP000252355">
    <property type="component" value="Unassembled WGS sequence"/>
</dbReference>
<evidence type="ECO:0000256" key="8">
    <source>
        <dbReference type="HAMAP-Rule" id="MF_00197"/>
    </source>
</evidence>
<evidence type="ECO:0000313" key="10">
    <source>
        <dbReference type="EMBL" id="RCK79966.1"/>
    </source>
</evidence>
<evidence type="ECO:0000313" key="11">
    <source>
        <dbReference type="Proteomes" id="UP000252355"/>
    </source>
</evidence>
<feature type="binding site" evidence="8">
    <location>
        <position position="12"/>
    </location>
    <ligand>
        <name>substrate</name>
    </ligand>
</feature>
<dbReference type="PANTHER" id="PTHR31689">
    <property type="entry name" value="DIAMINOPIMELATE EPIMERASE, CHLOROPLASTIC"/>
    <property type="match status" value="1"/>
</dbReference>
<keyword evidence="6 8" id="KW-0413">Isomerase</keyword>
<dbReference type="Gene3D" id="3.10.310.10">
    <property type="entry name" value="Diaminopimelate Epimerase, Chain A, domain 1"/>
    <property type="match status" value="2"/>
</dbReference>
<feature type="site" description="Could be important to modulate the pK values of the two catalytic cysteine residues" evidence="8">
    <location>
        <position position="214"/>
    </location>
</feature>
<feature type="binding site" evidence="8">
    <location>
        <position position="67"/>
    </location>
    <ligand>
        <name>substrate</name>
    </ligand>
</feature>
<feature type="active site" evidence="9">
    <location>
        <position position="76"/>
    </location>
</feature>
<keyword evidence="4 8" id="KW-0028">Amino-acid biosynthesis</keyword>
<evidence type="ECO:0000256" key="9">
    <source>
        <dbReference type="PROSITE-ProRule" id="PRU10125"/>
    </source>
</evidence>
<proteinExistence type="inferred from homology"/>
<feature type="binding site" evidence="8">
    <location>
        <position position="162"/>
    </location>
    <ligand>
        <name>substrate</name>
    </ligand>
</feature>
<dbReference type="InterPro" id="IPR018510">
    <property type="entry name" value="DAP_epimerase_AS"/>
</dbReference>
<comment type="caution">
    <text evidence="8">Lacks conserved residue(s) required for the propagation of feature annotation.</text>
</comment>
<evidence type="ECO:0000256" key="1">
    <source>
        <dbReference type="ARBA" id="ARBA00005196"/>
    </source>
</evidence>
<feature type="active site" description="Proton acceptor" evidence="8">
    <location>
        <position position="223"/>
    </location>
</feature>
<comment type="similarity">
    <text evidence="2 8">Belongs to the diaminopimelate epimerase family.</text>
</comment>
<evidence type="ECO:0000256" key="2">
    <source>
        <dbReference type="ARBA" id="ARBA00010219"/>
    </source>
</evidence>
<feature type="binding site" evidence="8">
    <location>
        <begin position="77"/>
        <end position="78"/>
    </location>
    <ligand>
        <name>substrate</name>
    </ligand>
</feature>
<dbReference type="UniPathway" id="UPA00034">
    <property type="reaction ID" value="UER00025"/>
</dbReference>
<gene>
    <name evidence="8" type="primary">dapF</name>
    <name evidence="10" type="ORF">OZSIB_3835</name>
</gene>
<reference evidence="10 11" key="1">
    <citation type="submission" date="2018-05" db="EMBL/GenBank/DDBJ databases">
        <title>A metagenomic window into the 2 km-deep terrestrial subsurface aquifer revealed taxonomically and functionally diverse microbial community comprising novel uncultured bacterial lineages.</title>
        <authorList>
            <person name="Kadnikov V.V."/>
            <person name="Mardanov A.V."/>
            <person name="Beletsky A.V."/>
            <person name="Banks D."/>
            <person name="Pimenov N.V."/>
            <person name="Frank Y.A."/>
            <person name="Karnachuk O.V."/>
            <person name="Ravin N.V."/>
        </authorList>
    </citation>
    <scope>NUCLEOTIDE SEQUENCE [LARGE SCALE GENOMIC DNA]</scope>
    <source>
        <strain evidence="10">BY5</strain>
    </source>
</reference>
<evidence type="ECO:0000256" key="5">
    <source>
        <dbReference type="ARBA" id="ARBA00023154"/>
    </source>
</evidence>
<protein>
    <recommendedName>
        <fullName evidence="3 8">Diaminopimelate epimerase</fullName>
        <shortName evidence="8">DAP epimerase</shortName>
        <ecNumber evidence="3 8">5.1.1.7</ecNumber>
    </recommendedName>
    <alternativeName>
        <fullName evidence="8">PLP-independent amino acid racemase</fullName>
    </alternativeName>
</protein>
<dbReference type="InterPro" id="IPR001653">
    <property type="entry name" value="DAP_epimerase_DapF"/>
</dbReference>
<comment type="caution">
    <text evidence="10">The sequence shown here is derived from an EMBL/GenBank/DDBJ whole genome shotgun (WGS) entry which is preliminary data.</text>
</comment>
<evidence type="ECO:0000256" key="6">
    <source>
        <dbReference type="ARBA" id="ARBA00023235"/>
    </source>
</evidence>
<feature type="binding site" evidence="8">
    <location>
        <begin position="224"/>
        <end position="225"/>
    </location>
    <ligand>
        <name>substrate</name>
    </ligand>
</feature>
<dbReference type="SUPFAM" id="SSF54506">
    <property type="entry name" value="Diaminopimelate epimerase-like"/>
    <property type="match status" value="2"/>
</dbReference>
<dbReference type="PANTHER" id="PTHR31689:SF0">
    <property type="entry name" value="DIAMINOPIMELATE EPIMERASE"/>
    <property type="match status" value="1"/>
</dbReference>
<dbReference type="EMBL" id="QOQW01000009">
    <property type="protein sequence ID" value="RCK79966.1"/>
    <property type="molecule type" value="Genomic_DNA"/>
</dbReference>
<feature type="binding site" evidence="8">
    <location>
        <begin position="214"/>
        <end position="215"/>
    </location>
    <ligand>
        <name>substrate</name>
    </ligand>
</feature>
<name>A0A367ZPJ7_9BACT</name>
<dbReference type="GO" id="GO:0009089">
    <property type="term" value="P:lysine biosynthetic process via diaminopimelate"/>
    <property type="evidence" value="ECO:0007669"/>
    <property type="project" value="UniProtKB-UniRule"/>
</dbReference>
<comment type="pathway">
    <text evidence="1 8">Amino-acid biosynthesis; L-lysine biosynthesis via DAP pathway; DL-2,6-diaminopimelate from LL-2,6-diaminopimelate: step 1/1.</text>
</comment>
<accession>A0A367ZPJ7</accession>
<evidence type="ECO:0000256" key="3">
    <source>
        <dbReference type="ARBA" id="ARBA00013080"/>
    </source>
</evidence>
<keyword evidence="8" id="KW-0963">Cytoplasm</keyword>
<dbReference type="PROSITE" id="PS01326">
    <property type="entry name" value="DAP_EPIMERASE"/>
    <property type="match status" value="1"/>
</dbReference>
<dbReference type="HAMAP" id="MF_00197">
    <property type="entry name" value="DAP_epimerase"/>
    <property type="match status" value="1"/>
</dbReference>